<feature type="region of interest" description="Disordered" evidence="1">
    <location>
        <begin position="276"/>
        <end position="314"/>
    </location>
</feature>
<proteinExistence type="predicted"/>
<feature type="compositionally biased region" description="Basic and acidic residues" evidence="1">
    <location>
        <begin position="305"/>
        <end position="314"/>
    </location>
</feature>
<accession>A0ABR3RZZ9</accession>
<feature type="compositionally biased region" description="Basic residues" evidence="1">
    <location>
        <begin position="203"/>
        <end position="215"/>
    </location>
</feature>
<protein>
    <recommendedName>
        <fullName evidence="4">CMP/dCMP-type deaminase domain-containing protein</fullName>
    </recommendedName>
</protein>
<gene>
    <name evidence="2" type="ORF">SLS60_001666</name>
</gene>
<comment type="caution">
    <text evidence="2">The sequence shown here is derived from an EMBL/GenBank/DDBJ whole genome shotgun (WGS) entry which is preliminary data.</text>
</comment>
<keyword evidence="3" id="KW-1185">Reference proteome</keyword>
<evidence type="ECO:0000313" key="2">
    <source>
        <dbReference type="EMBL" id="KAL1610001.1"/>
    </source>
</evidence>
<dbReference type="SUPFAM" id="SSF53927">
    <property type="entry name" value="Cytidine deaminase-like"/>
    <property type="match status" value="1"/>
</dbReference>
<dbReference type="Proteomes" id="UP001521785">
    <property type="component" value="Unassembled WGS sequence"/>
</dbReference>
<name>A0ABR3RZZ9_9PLEO</name>
<dbReference type="Gene3D" id="3.40.140.10">
    <property type="entry name" value="Cytidine Deaminase, domain 2"/>
    <property type="match status" value="1"/>
</dbReference>
<organism evidence="2 3">
    <name type="scientific">Paraconiothyrium brasiliense</name>
    <dbReference type="NCBI Taxonomy" id="300254"/>
    <lineage>
        <taxon>Eukaryota</taxon>
        <taxon>Fungi</taxon>
        <taxon>Dikarya</taxon>
        <taxon>Ascomycota</taxon>
        <taxon>Pezizomycotina</taxon>
        <taxon>Dothideomycetes</taxon>
        <taxon>Pleosporomycetidae</taxon>
        <taxon>Pleosporales</taxon>
        <taxon>Massarineae</taxon>
        <taxon>Didymosphaeriaceae</taxon>
        <taxon>Paraconiothyrium</taxon>
    </lineage>
</organism>
<dbReference type="InterPro" id="IPR016193">
    <property type="entry name" value="Cytidine_deaminase-like"/>
</dbReference>
<dbReference type="EMBL" id="JAKJXO020000002">
    <property type="protein sequence ID" value="KAL1610001.1"/>
    <property type="molecule type" value="Genomic_DNA"/>
</dbReference>
<reference evidence="2 3" key="1">
    <citation type="submission" date="2024-02" db="EMBL/GenBank/DDBJ databases">
        <title>De novo assembly and annotation of 12 fungi associated with fruit tree decline syndrome in Ontario, Canada.</title>
        <authorList>
            <person name="Sulman M."/>
            <person name="Ellouze W."/>
            <person name="Ilyukhin E."/>
        </authorList>
    </citation>
    <scope>NUCLEOTIDE SEQUENCE [LARGE SCALE GENOMIC DNA]</scope>
    <source>
        <strain evidence="2 3">M42-189</strain>
    </source>
</reference>
<feature type="compositionally biased region" description="Basic and acidic residues" evidence="1">
    <location>
        <begin position="216"/>
        <end position="233"/>
    </location>
</feature>
<evidence type="ECO:0000313" key="3">
    <source>
        <dbReference type="Proteomes" id="UP001521785"/>
    </source>
</evidence>
<sequence length="470" mass="51828">MKTDNYLNLCLEQAANSPLRYRHGCIIVRGGKVIGQGFNDHRAGFDGGALKTGRLPIRSLDSVALAELKKKHKLKRNTKNLRDENVTPFTPFEAMGGGKLANTPLSMHSEMMAIHSALSASTTLVSMAVSSQKPYFKLSGGSKRKARLRRDAVKTYVETINKLVFKSGDVKALHLDRSSLNLSLGLMKDHAFQMPTENSIEKHRTKNQKNRHHEKDHHENNGQHKQEHREDAHKLPAQQTVMGPCPSPLCEAPVGSSVSDTIAVDATKYRTDTTPVYTKHSKKQKNYALAAPPPKTNHVLIPKGRTGEKGRSITERKKHPRLHGADLYVARLGWQTSASGGPSLCCNAVDKPNLATTKQATGSLHEELLNPDPIPVSKAKNAPIVPKPEPSVLASRPCYRCIAYMHSVGIKRVFWTTSSGEWECAKVRDLVDALDDLGSGDTVDAHTTLNNVFVTKHEVLMLRRMMGGDF</sequence>
<evidence type="ECO:0000256" key="1">
    <source>
        <dbReference type="SAM" id="MobiDB-lite"/>
    </source>
</evidence>
<feature type="region of interest" description="Disordered" evidence="1">
    <location>
        <begin position="195"/>
        <end position="233"/>
    </location>
</feature>
<evidence type="ECO:0008006" key="4">
    <source>
        <dbReference type="Google" id="ProtNLM"/>
    </source>
</evidence>